<feature type="coiled-coil region" evidence="1">
    <location>
        <begin position="1"/>
        <end position="42"/>
    </location>
</feature>
<evidence type="ECO:0000256" key="1">
    <source>
        <dbReference type="SAM" id="Coils"/>
    </source>
</evidence>
<organism evidence="3 4">
    <name type="scientific">Rhinocladiella mackenziei CBS 650.93</name>
    <dbReference type="NCBI Taxonomy" id="1442369"/>
    <lineage>
        <taxon>Eukaryota</taxon>
        <taxon>Fungi</taxon>
        <taxon>Dikarya</taxon>
        <taxon>Ascomycota</taxon>
        <taxon>Pezizomycotina</taxon>
        <taxon>Eurotiomycetes</taxon>
        <taxon>Chaetothyriomycetidae</taxon>
        <taxon>Chaetothyriales</taxon>
        <taxon>Herpotrichiellaceae</taxon>
        <taxon>Rhinocladiella</taxon>
    </lineage>
</organism>
<name>A0A0D2IF40_9EURO</name>
<keyword evidence="4" id="KW-1185">Reference proteome</keyword>
<dbReference type="AlphaFoldDB" id="A0A0D2IF40"/>
<keyword evidence="1" id="KW-0175">Coiled coil</keyword>
<dbReference type="GeneID" id="25295891"/>
<dbReference type="HOGENOM" id="CLU_1778492_0_0_1"/>
<gene>
    <name evidence="3" type="ORF">Z518_07820</name>
</gene>
<evidence type="ECO:0000256" key="2">
    <source>
        <dbReference type="SAM" id="MobiDB-lite"/>
    </source>
</evidence>
<dbReference type="Proteomes" id="UP000053617">
    <property type="component" value="Unassembled WGS sequence"/>
</dbReference>
<protein>
    <submittedName>
        <fullName evidence="3">Uncharacterized protein</fullName>
    </submittedName>
</protein>
<dbReference type="VEuPathDB" id="FungiDB:Z518_07820"/>
<sequence>MAKLEMQNKVLLEAVKQYEVRVAKLEAQNNSLLETVKKSATEQAKTTESWAHVVARTSPQSGATLSPPTSYPSIPNSLNPHGSISQTSETLQTSIVLDLLNTADRVEDFTQLKEKINEALRKYGHTKDARCVGVQRRVGGECQVKL</sequence>
<feature type="compositionally biased region" description="Polar residues" evidence="2">
    <location>
        <begin position="57"/>
        <end position="85"/>
    </location>
</feature>
<evidence type="ECO:0000313" key="4">
    <source>
        <dbReference type="Proteomes" id="UP000053617"/>
    </source>
</evidence>
<dbReference type="RefSeq" id="XP_013269017.1">
    <property type="nucleotide sequence ID" value="XM_013413563.1"/>
</dbReference>
<accession>A0A0D2IF40</accession>
<dbReference type="EMBL" id="KN847480">
    <property type="protein sequence ID" value="KIX01881.1"/>
    <property type="molecule type" value="Genomic_DNA"/>
</dbReference>
<evidence type="ECO:0000313" key="3">
    <source>
        <dbReference type="EMBL" id="KIX01881.1"/>
    </source>
</evidence>
<reference evidence="3 4" key="1">
    <citation type="submission" date="2015-01" db="EMBL/GenBank/DDBJ databases">
        <title>The Genome Sequence of Rhinocladiella mackenzie CBS 650.93.</title>
        <authorList>
            <consortium name="The Broad Institute Genomics Platform"/>
            <person name="Cuomo C."/>
            <person name="de Hoog S."/>
            <person name="Gorbushina A."/>
            <person name="Stielow B."/>
            <person name="Teixiera M."/>
            <person name="Abouelleil A."/>
            <person name="Chapman S.B."/>
            <person name="Priest M."/>
            <person name="Young S.K."/>
            <person name="Wortman J."/>
            <person name="Nusbaum C."/>
            <person name="Birren B."/>
        </authorList>
    </citation>
    <scope>NUCLEOTIDE SEQUENCE [LARGE SCALE GENOMIC DNA]</scope>
    <source>
        <strain evidence="3 4">CBS 650.93</strain>
    </source>
</reference>
<proteinExistence type="predicted"/>
<feature type="region of interest" description="Disordered" evidence="2">
    <location>
        <begin position="54"/>
        <end position="85"/>
    </location>
</feature>